<keyword evidence="1" id="KW-1133">Transmembrane helix</keyword>
<evidence type="ECO:0000313" key="2">
    <source>
        <dbReference type="EMBL" id="MQY17253.1"/>
    </source>
</evidence>
<reference evidence="2 3" key="1">
    <citation type="submission" date="2019-10" db="EMBL/GenBank/DDBJ databases">
        <title>Nocardia macrotermitis sp. nov. and Nocardia aurantia sp. nov., isolated from the gut of fungus growing-termite Macrotermes natalensis.</title>
        <authorList>
            <person name="Benndorf R."/>
            <person name="Schwitalla J."/>
            <person name="Martin K."/>
            <person name="De Beer W."/>
            <person name="Kaster A.-K."/>
            <person name="Vollmers J."/>
            <person name="Poulsen M."/>
            <person name="Beemelmanns C."/>
        </authorList>
    </citation>
    <scope>NUCLEOTIDE SEQUENCE [LARGE SCALE GENOMIC DNA]</scope>
    <source>
        <strain evidence="2 3">RB20</strain>
    </source>
</reference>
<evidence type="ECO:0000256" key="1">
    <source>
        <dbReference type="SAM" id="Phobius"/>
    </source>
</evidence>
<dbReference type="Proteomes" id="UP000438448">
    <property type="component" value="Unassembled WGS sequence"/>
</dbReference>
<dbReference type="EMBL" id="WEGK01000001">
    <property type="protein sequence ID" value="MQY17253.1"/>
    <property type="molecule type" value="Genomic_DNA"/>
</dbReference>
<proteinExistence type="predicted"/>
<dbReference type="AlphaFoldDB" id="A0A7K0CV42"/>
<organism evidence="2 3">
    <name type="scientific">Nocardia macrotermitis</name>
    <dbReference type="NCBI Taxonomy" id="2585198"/>
    <lineage>
        <taxon>Bacteria</taxon>
        <taxon>Bacillati</taxon>
        <taxon>Actinomycetota</taxon>
        <taxon>Actinomycetes</taxon>
        <taxon>Mycobacteriales</taxon>
        <taxon>Nocardiaceae</taxon>
        <taxon>Nocardia</taxon>
    </lineage>
</organism>
<feature type="transmembrane region" description="Helical" evidence="1">
    <location>
        <begin position="87"/>
        <end position="106"/>
    </location>
</feature>
<feature type="transmembrane region" description="Helical" evidence="1">
    <location>
        <begin position="34"/>
        <end position="52"/>
    </location>
</feature>
<gene>
    <name evidence="2" type="ORF">NRB20_03160</name>
</gene>
<evidence type="ECO:0000313" key="3">
    <source>
        <dbReference type="Proteomes" id="UP000438448"/>
    </source>
</evidence>
<keyword evidence="3" id="KW-1185">Reference proteome</keyword>
<keyword evidence="1" id="KW-0812">Transmembrane</keyword>
<name>A0A7K0CV42_9NOCA</name>
<sequence length="149" mass="15952">MSESSAVDRLERGLGIAGRVIGWFGDFLGRILRTWWATLLVVAGLCAVVVGGGELVDTFGTHCAASRLPGSCDADVLGHERTTALKILGVGVGVMLVGGVLYLPWLRPDYWGSKISRAVEAPVNRAVDRTVDAAWNRATGDNYHGDTNW</sequence>
<protein>
    <submittedName>
        <fullName evidence="2">Uncharacterized protein</fullName>
    </submittedName>
</protein>
<keyword evidence="1" id="KW-0472">Membrane</keyword>
<dbReference type="RefSeq" id="WP_153407351.1">
    <property type="nucleotide sequence ID" value="NZ_WEGK01000001.1"/>
</dbReference>
<comment type="caution">
    <text evidence="2">The sequence shown here is derived from an EMBL/GenBank/DDBJ whole genome shotgun (WGS) entry which is preliminary data.</text>
</comment>
<dbReference type="OrthoDB" id="9848716at2"/>
<accession>A0A7K0CV42</accession>